<reference evidence="2" key="1">
    <citation type="submission" date="2021-02" db="EMBL/GenBank/DDBJ databases">
        <authorList>
            <person name="Nowell W R."/>
        </authorList>
    </citation>
    <scope>NUCLEOTIDE SEQUENCE</scope>
</reference>
<feature type="non-terminal residue" evidence="2">
    <location>
        <position position="1"/>
    </location>
</feature>
<sequence>MSGESTLKRRPTIDINDIEDDEKQILKTKKSPKKTVAKPTTTPKAQLFKVQSNRLLKENLTITTYRKEPFFED</sequence>
<feature type="region of interest" description="Disordered" evidence="1">
    <location>
        <begin position="23"/>
        <end position="42"/>
    </location>
</feature>
<accession>A0A820SMA6</accession>
<proteinExistence type="predicted"/>
<feature type="compositionally biased region" description="Basic residues" evidence="1">
    <location>
        <begin position="26"/>
        <end position="36"/>
    </location>
</feature>
<evidence type="ECO:0000256" key="1">
    <source>
        <dbReference type="SAM" id="MobiDB-lite"/>
    </source>
</evidence>
<dbReference type="Proteomes" id="UP000663868">
    <property type="component" value="Unassembled WGS sequence"/>
</dbReference>
<organism evidence="2 3">
    <name type="scientific">Adineta steineri</name>
    <dbReference type="NCBI Taxonomy" id="433720"/>
    <lineage>
        <taxon>Eukaryota</taxon>
        <taxon>Metazoa</taxon>
        <taxon>Spiralia</taxon>
        <taxon>Gnathifera</taxon>
        <taxon>Rotifera</taxon>
        <taxon>Eurotatoria</taxon>
        <taxon>Bdelloidea</taxon>
        <taxon>Adinetida</taxon>
        <taxon>Adinetidae</taxon>
        <taxon>Adineta</taxon>
    </lineage>
</organism>
<name>A0A820SMA6_9BILA</name>
<evidence type="ECO:0000313" key="3">
    <source>
        <dbReference type="Proteomes" id="UP000663868"/>
    </source>
</evidence>
<comment type="caution">
    <text evidence="2">The sequence shown here is derived from an EMBL/GenBank/DDBJ whole genome shotgun (WGS) entry which is preliminary data.</text>
</comment>
<evidence type="ECO:0000313" key="2">
    <source>
        <dbReference type="EMBL" id="CAF4454529.1"/>
    </source>
</evidence>
<dbReference type="EMBL" id="CAJOBB010031979">
    <property type="protein sequence ID" value="CAF4454529.1"/>
    <property type="molecule type" value="Genomic_DNA"/>
</dbReference>
<dbReference type="AlphaFoldDB" id="A0A820SMA6"/>
<gene>
    <name evidence="2" type="ORF">KXQ929_LOCUS54152</name>
</gene>
<protein>
    <submittedName>
        <fullName evidence="2">Uncharacterized protein</fullName>
    </submittedName>
</protein>